<evidence type="ECO:0000313" key="2">
    <source>
        <dbReference type="EMBL" id="CAK7238291.1"/>
    </source>
</evidence>
<evidence type="ECO:0000259" key="1">
    <source>
        <dbReference type="Pfam" id="PF01636"/>
    </source>
</evidence>
<gene>
    <name evidence="2" type="ORF">SEUCBS140593_010517</name>
</gene>
<dbReference type="SUPFAM" id="SSF56112">
    <property type="entry name" value="Protein kinase-like (PK-like)"/>
    <property type="match status" value="1"/>
</dbReference>
<dbReference type="EMBL" id="CAWUHD010000227">
    <property type="protein sequence ID" value="CAK7238291.1"/>
    <property type="molecule type" value="Genomic_DNA"/>
</dbReference>
<keyword evidence="3" id="KW-1185">Reference proteome</keyword>
<feature type="domain" description="Aminoglycoside phosphotransferase" evidence="1">
    <location>
        <begin position="65"/>
        <end position="282"/>
    </location>
</feature>
<comment type="caution">
    <text evidence="2">The sequence shown here is derived from an EMBL/GenBank/DDBJ whole genome shotgun (WGS) entry which is preliminary data.</text>
</comment>
<protein>
    <recommendedName>
        <fullName evidence="1">Aminoglycoside phosphotransferase domain-containing protein</fullName>
    </recommendedName>
</protein>
<name>A0ABP0D474_9PEZI</name>
<evidence type="ECO:0000313" key="3">
    <source>
        <dbReference type="Proteomes" id="UP001642482"/>
    </source>
</evidence>
<dbReference type="Pfam" id="PF01636">
    <property type="entry name" value="APH"/>
    <property type="match status" value="1"/>
</dbReference>
<dbReference type="InterPro" id="IPR002575">
    <property type="entry name" value="Aminoglycoside_PTrfase"/>
</dbReference>
<reference evidence="2 3" key="1">
    <citation type="submission" date="2024-01" db="EMBL/GenBank/DDBJ databases">
        <authorList>
            <person name="Allen C."/>
            <person name="Tagirdzhanova G."/>
        </authorList>
    </citation>
    <scope>NUCLEOTIDE SEQUENCE [LARGE SCALE GENOMIC DNA]</scope>
</reference>
<organism evidence="2 3">
    <name type="scientific">Sporothrix eucalyptigena</name>
    <dbReference type="NCBI Taxonomy" id="1812306"/>
    <lineage>
        <taxon>Eukaryota</taxon>
        <taxon>Fungi</taxon>
        <taxon>Dikarya</taxon>
        <taxon>Ascomycota</taxon>
        <taxon>Pezizomycotina</taxon>
        <taxon>Sordariomycetes</taxon>
        <taxon>Sordariomycetidae</taxon>
        <taxon>Ophiostomatales</taxon>
        <taxon>Ophiostomataceae</taxon>
        <taxon>Sporothrix</taxon>
    </lineage>
</organism>
<dbReference type="InterPro" id="IPR011009">
    <property type="entry name" value="Kinase-like_dom_sf"/>
</dbReference>
<accession>A0ABP0D474</accession>
<dbReference type="PANTHER" id="PTHR21310">
    <property type="entry name" value="AMINOGLYCOSIDE PHOSPHOTRANSFERASE-RELATED-RELATED"/>
    <property type="match status" value="1"/>
</dbReference>
<dbReference type="PANTHER" id="PTHR21310:SF55">
    <property type="entry name" value="AMINOGLYCOSIDE PHOSPHOTRANSFERASE DOMAIN-CONTAINING PROTEIN"/>
    <property type="match status" value="1"/>
</dbReference>
<dbReference type="CDD" id="cd05120">
    <property type="entry name" value="APH_ChoK_like"/>
    <property type="match status" value="1"/>
</dbReference>
<dbReference type="Gene3D" id="3.90.1200.10">
    <property type="match status" value="1"/>
</dbReference>
<dbReference type="InterPro" id="IPR051678">
    <property type="entry name" value="AGP_Transferase"/>
</dbReference>
<dbReference type="Proteomes" id="UP001642482">
    <property type="component" value="Unassembled WGS sequence"/>
</dbReference>
<sequence length="299" mass="34787">MFQFDTGLRFPEKTDSPPINDGFWMRLLTIFLANVCDKQWYRRWKKSNQGVFYVSSKLCLRCSERTRLNEARAMQFVRDHTSIPVPKVYCSIVHRGQVCILMERLPGKPLSHNWVFRSDESKAKILAQLRPMIAELRNVRRPPPPPGSPSNTDIVSGIDGGQFYDGNLPNKRYWGPFSTVREFHRDLRSNLMAVPDEYTEKHFADVRKLVSLHEGYLAVPPVLTHGDLSANNILADGDTVTGIIDWETAAWMPAYWEYTNAWHVNPYNPYWQAEVGKFLEAWPAELEMEKLRRKFFDVY</sequence>
<proteinExistence type="predicted"/>